<dbReference type="PRINTS" id="PR00449">
    <property type="entry name" value="RASTRNSFRMNG"/>
</dbReference>
<evidence type="ECO:0000256" key="3">
    <source>
        <dbReference type="ARBA" id="ARBA00022741"/>
    </source>
</evidence>
<dbReference type="GO" id="GO:0003924">
    <property type="term" value="F:GTPase activity"/>
    <property type="evidence" value="ECO:0007669"/>
    <property type="project" value="InterPro"/>
</dbReference>
<dbReference type="GO" id="GO:0005737">
    <property type="term" value="C:cytoplasm"/>
    <property type="evidence" value="ECO:0007669"/>
    <property type="project" value="UniProtKB-SubCell"/>
</dbReference>
<evidence type="ECO:0000313" key="10">
    <source>
        <dbReference type="RefSeq" id="XP_032804859.1"/>
    </source>
</evidence>
<sequence length="721" mass="81214">MASLAAGDEGVVTGAAVVAAGGLVASGSGGSGAASCRALTRAPGGSMCETPPWNRRPSLLWNLEPDEMRDKVRELFLLCDKEDKGFITKRDMQRLEAELPLNPEQLEDVFEKLDCHMQGYLTLAEFTHGLGQYLGLQSLVTKGEQVPKFAEKHLPVLTWGDSESDLCQEDELHFSRLMDSLGARNVFGEQDEVRALWTRLRRDEPELLNNFEGFLSRVSLLILQAKQEKATVERILQKRNGDHDREVQHLYEEMEQQMKSEKEKLSSQDARRLLCRSQELEAELDAKEQEVKNIRTKQKQLERALTELNSERSETRQQNDRLRQSNEELEERLAQVRRELSDALTLMEQLPARLSTVASSPVAPRDTQEASSSTAVTVQSETSILLKQLDMLRDMNRYLRDEKDSFENCKQGRCTCQSGHKPAAPMGNHAPLVREGSIIGDYLQDSKSPRRSILYRQTAAQNVNQCSEDSSTAAIESQGQVEDDEEEEEEDEAESTGGLPGTPRGCPAGKEYQELGCGQMPPDRIFKVVLVGESGVGKSCFIQQLCQKRFLPGICATIGVDYHIKTLTVGDFRIALQLWDTAGQERFRSITKQYFRKADGVLVMYDITNEFTFKSVRNWIISLQEKVEEDVVVFLLGNKTDAVEDEGRLVSTAEGKRLAEEYGAVFYECSARLALNIEEPIAHMARLLTEQEDRHKEKVLHLPEKFSGVRRQSEKKNQCCA</sequence>
<feature type="compositionally biased region" description="Acidic residues" evidence="6">
    <location>
        <begin position="481"/>
        <end position="494"/>
    </location>
</feature>
<dbReference type="RefSeq" id="XP_032804861.1">
    <property type="nucleotide sequence ID" value="XM_032948970.1"/>
</dbReference>
<keyword evidence="2" id="KW-0963">Cytoplasm</keyword>
<dbReference type="PANTHER" id="PTHR47977">
    <property type="entry name" value="RAS-RELATED PROTEIN RAB"/>
    <property type="match status" value="1"/>
</dbReference>
<dbReference type="PROSITE" id="PS51419">
    <property type="entry name" value="RAB"/>
    <property type="match status" value="1"/>
</dbReference>
<dbReference type="Gene3D" id="1.10.238.10">
    <property type="entry name" value="EF-hand"/>
    <property type="match status" value="1"/>
</dbReference>
<dbReference type="SUPFAM" id="SSF46966">
    <property type="entry name" value="Spectrin repeat"/>
    <property type="match status" value="1"/>
</dbReference>
<dbReference type="InterPro" id="IPR005225">
    <property type="entry name" value="Small_GTP-bd"/>
</dbReference>
<dbReference type="SUPFAM" id="SSF47473">
    <property type="entry name" value="EF-hand"/>
    <property type="match status" value="1"/>
</dbReference>
<name>A0AAJ7WP06_PETMA</name>
<dbReference type="RefSeq" id="XP_032804857.1">
    <property type="nucleotide sequence ID" value="XM_032948966.1"/>
</dbReference>
<evidence type="ECO:0000313" key="11">
    <source>
        <dbReference type="RefSeq" id="XP_032804860.1"/>
    </source>
</evidence>
<dbReference type="KEGG" id="pmrn:116939920"/>
<dbReference type="FunFam" id="3.40.50.300:FF:001348">
    <property type="entry name" value="Ras and EF-hand domain-containing protein"/>
    <property type="match status" value="1"/>
</dbReference>
<evidence type="ECO:0000313" key="12">
    <source>
        <dbReference type="RefSeq" id="XP_032804861.1"/>
    </source>
</evidence>
<dbReference type="SUPFAM" id="SSF52540">
    <property type="entry name" value="P-loop containing nucleoside triphosphate hydrolases"/>
    <property type="match status" value="1"/>
</dbReference>
<keyword evidence="3" id="KW-0547">Nucleotide-binding</keyword>
<dbReference type="AlphaFoldDB" id="A0AAJ7WP06"/>
<dbReference type="SMART" id="SM00176">
    <property type="entry name" value="RAN"/>
    <property type="match status" value="1"/>
</dbReference>
<accession>A0AAJ7WP06</accession>
<evidence type="ECO:0000256" key="1">
    <source>
        <dbReference type="ARBA" id="ARBA00004496"/>
    </source>
</evidence>
<dbReference type="SMART" id="SM00175">
    <property type="entry name" value="RAB"/>
    <property type="match status" value="1"/>
</dbReference>
<keyword evidence="5" id="KW-0342">GTP-binding</keyword>
<dbReference type="CDD" id="cd00154">
    <property type="entry name" value="Rab"/>
    <property type="match status" value="1"/>
</dbReference>
<evidence type="ECO:0000256" key="6">
    <source>
        <dbReference type="SAM" id="MobiDB-lite"/>
    </source>
</evidence>
<keyword evidence="4" id="KW-0175">Coiled coil</keyword>
<reference evidence="8 9" key="1">
    <citation type="submission" date="2025-04" db="UniProtKB">
        <authorList>
            <consortium name="RefSeq"/>
        </authorList>
    </citation>
    <scope>IDENTIFICATION</scope>
    <source>
        <tissue evidence="8 9">Sperm</tissue>
    </source>
</reference>
<dbReference type="InterPro" id="IPR027417">
    <property type="entry name" value="P-loop_NTPase"/>
</dbReference>
<dbReference type="NCBIfam" id="TIGR00231">
    <property type="entry name" value="small_GTP"/>
    <property type="match status" value="1"/>
</dbReference>
<dbReference type="InterPro" id="IPR001806">
    <property type="entry name" value="Small_GTPase"/>
</dbReference>
<evidence type="ECO:0000313" key="7">
    <source>
        <dbReference type="Proteomes" id="UP001318040"/>
    </source>
</evidence>
<evidence type="ECO:0000256" key="2">
    <source>
        <dbReference type="ARBA" id="ARBA00022490"/>
    </source>
</evidence>
<dbReference type="RefSeq" id="XP_032804859.1">
    <property type="nucleotide sequence ID" value="XM_032948968.1"/>
</dbReference>
<comment type="subcellular location">
    <subcellularLocation>
        <location evidence="1">Cytoplasm</location>
    </subcellularLocation>
</comment>
<feature type="compositionally biased region" description="Polar residues" evidence="6">
    <location>
        <begin position="464"/>
        <end position="480"/>
    </location>
</feature>
<dbReference type="RefSeq" id="XP_032804860.1">
    <property type="nucleotide sequence ID" value="XM_032948969.1"/>
</dbReference>
<dbReference type="Pfam" id="PF00071">
    <property type="entry name" value="Ras"/>
    <property type="match status" value="1"/>
</dbReference>
<evidence type="ECO:0000313" key="9">
    <source>
        <dbReference type="RefSeq" id="XP_032804858.1"/>
    </source>
</evidence>
<feature type="region of interest" description="Disordered" evidence="6">
    <location>
        <begin position="306"/>
        <end position="326"/>
    </location>
</feature>
<organism evidence="7 10">
    <name type="scientific">Petromyzon marinus</name>
    <name type="common">Sea lamprey</name>
    <dbReference type="NCBI Taxonomy" id="7757"/>
    <lineage>
        <taxon>Eukaryota</taxon>
        <taxon>Metazoa</taxon>
        <taxon>Chordata</taxon>
        <taxon>Craniata</taxon>
        <taxon>Vertebrata</taxon>
        <taxon>Cyclostomata</taxon>
        <taxon>Hyperoartia</taxon>
        <taxon>Petromyzontiformes</taxon>
        <taxon>Petromyzontidae</taxon>
        <taxon>Petromyzon</taxon>
    </lineage>
</organism>
<proteinExistence type="predicted"/>
<gene>
    <name evidence="8 9 10 11 12" type="primary">LOC116939920</name>
</gene>
<dbReference type="SMART" id="SM00174">
    <property type="entry name" value="RHO"/>
    <property type="match status" value="1"/>
</dbReference>
<dbReference type="SMART" id="SM00173">
    <property type="entry name" value="RAS"/>
    <property type="match status" value="1"/>
</dbReference>
<feature type="region of interest" description="Disordered" evidence="6">
    <location>
        <begin position="464"/>
        <end position="505"/>
    </location>
</feature>
<protein>
    <submittedName>
        <fullName evidence="8 9">Ras and EF-hand domain-containing protein homolog isoform X1</fullName>
    </submittedName>
</protein>
<dbReference type="InterPro" id="IPR050227">
    <property type="entry name" value="Rab"/>
</dbReference>
<evidence type="ECO:0000256" key="4">
    <source>
        <dbReference type="ARBA" id="ARBA00023054"/>
    </source>
</evidence>
<evidence type="ECO:0000313" key="8">
    <source>
        <dbReference type="RefSeq" id="XP_032804857.1"/>
    </source>
</evidence>
<dbReference type="RefSeq" id="XP_032804858.1">
    <property type="nucleotide sequence ID" value="XM_032948967.1"/>
</dbReference>
<dbReference type="InterPro" id="IPR011992">
    <property type="entry name" value="EF-hand-dom_pair"/>
</dbReference>
<dbReference type="Gene3D" id="3.40.50.300">
    <property type="entry name" value="P-loop containing nucleotide triphosphate hydrolases"/>
    <property type="match status" value="1"/>
</dbReference>
<keyword evidence="7" id="KW-1185">Reference proteome</keyword>
<dbReference type="Proteomes" id="UP001318040">
    <property type="component" value="Chromosome 7"/>
</dbReference>
<evidence type="ECO:0000256" key="5">
    <source>
        <dbReference type="ARBA" id="ARBA00023134"/>
    </source>
</evidence>
<dbReference type="GO" id="GO:0005525">
    <property type="term" value="F:GTP binding"/>
    <property type="evidence" value="ECO:0007669"/>
    <property type="project" value="UniProtKB-KW"/>
</dbReference>
<dbReference type="PROSITE" id="PS51421">
    <property type="entry name" value="RAS"/>
    <property type="match status" value="1"/>
</dbReference>